<dbReference type="GO" id="GO:0015288">
    <property type="term" value="F:porin activity"/>
    <property type="evidence" value="ECO:0007669"/>
    <property type="project" value="UniProtKB-KW"/>
</dbReference>
<evidence type="ECO:0000256" key="8">
    <source>
        <dbReference type="ARBA" id="ARBA00023136"/>
    </source>
</evidence>
<evidence type="ECO:0000256" key="2">
    <source>
        <dbReference type="ARBA" id="ARBA00022448"/>
    </source>
</evidence>
<evidence type="ECO:0000256" key="4">
    <source>
        <dbReference type="ARBA" id="ARBA00022692"/>
    </source>
</evidence>
<name>A0A085WHZ6_9BACT</name>
<evidence type="ECO:0000256" key="11">
    <source>
        <dbReference type="SAM" id="MobiDB-lite"/>
    </source>
</evidence>
<feature type="compositionally biased region" description="Acidic residues" evidence="11">
    <location>
        <begin position="261"/>
        <end position="275"/>
    </location>
</feature>
<keyword evidence="7" id="KW-0626">Porin</keyword>
<dbReference type="InterPro" id="IPR006665">
    <property type="entry name" value="OmpA-like"/>
</dbReference>
<comment type="subcellular location">
    <subcellularLocation>
        <location evidence="1">Cell outer membrane</location>
        <topology evidence="1">Multi-pass membrane protein</topology>
    </subcellularLocation>
</comment>
<keyword evidence="4" id="KW-0812">Transmembrane</keyword>
<keyword evidence="5" id="KW-0732">Signal</keyword>
<dbReference type="PANTHER" id="PTHR30329:SF21">
    <property type="entry name" value="LIPOPROTEIN YIAD-RELATED"/>
    <property type="match status" value="1"/>
</dbReference>
<dbReference type="GO" id="GO:0006811">
    <property type="term" value="P:monoatomic ion transport"/>
    <property type="evidence" value="ECO:0007669"/>
    <property type="project" value="UniProtKB-KW"/>
</dbReference>
<evidence type="ECO:0000256" key="1">
    <source>
        <dbReference type="ARBA" id="ARBA00004571"/>
    </source>
</evidence>
<feature type="region of interest" description="Disordered" evidence="11">
    <location>
        <begin position="427"/>
        <end position="447"/>
    </location>
</feature>
<dbReference type="EMBL" id="JMCB01000008">
    <property type="protein sequence ID" value="KFE67396.1"/>
    <property type="molecule type" value="Genomic_DNA"/>
</dbReference>
<accession>A0A085WHZ6</accession>
<dbReference type="CDD" id="cd07185">
    <property type="entry name" value="OmpA_C-like"/>
    <property type="match status" value="1"/>
</dbReference>
<dbReference type="PRINTS" id="PR01021">
    <property type="entry name" value="OMPADOMAIN"/>
</dbReference>
<sequence length="467" mass="50091">MSLLAISGLLAAPQARAEGEEPQGHLEAGLFGGGHFFSKNGELGVADYPDLVPSLKNSGLLGARLGYALLPSLWVEGELAAIPTSDSLSDASVFVMGWRAHALFHFWSSGRWRPFLAAGVGAHSSFTGRTGVDQVENDTDFALHWGAGLKYDLTPRLSLRGDLRHLLPPSRQSRGVTHDFELQAGLSYRFGGESRPAPPPPEPLDTDEDGVRDEADACPREAEDKDGFQDEDGCPDNDNDQDGVADAADKCVDQAETVNQVDDEDGCPETDEDGDGLLGSKDACPAQAEDKDGFQDEDGCPDNDNDQDGVADAADKCPAELETRNGFQDDDGCADELPKAVQRFTGVITGLQFAAGSDRIQATSYALLDQAVKVLKQYPDVRLEISGHTSSDGNAQANQELPQRRAEAVRKYLLSKGIEASRVTAQGFGSSRPLMPNEARSGREKNRRIEFRVINDAPASGAEAHPK</sequence>
<dbReference type="InterPro" id="IPR006664">
    <property type="entry name" value="OMP_bac"/>
</dbReference>
<comment type="caution">
    <text evidence="13">The sequence shown here is derived from an EMBL/GenBank/DDBJ whole genome shotgun (WGS) entry which is preliminary data.</text>
</comment>
<evidence type="ECO:0000256" key="10">
    <source>
        <dbReference type="PROSITE-ProRule" id="PRU00473"/>
    </source>
</evidence>
<dbReference type="AlphaFoldDB" id="A0A085WHZ6"/>
<gene>
    <name evidence="13" type="ORF">DB31_8662</name>
    <name evidence="14" type="ORF">DB31_8749</name>
</gene>
<evidence type="ECO:0000256" key="7">
    <source>
        <dbReference type="ARBA" id="ARBA00023114"/>
    </source>
</evidence>
<dbReference type="PANTHER" id="PTHR30329">
    <property type="entry name" value="STATOR ELEMENT OF FLAGELLAR MOTOR COMPLEX"/>
    <property type="match status" value="1"/>
</dbReference>
<keyword evidence="15" id="KW-1185">Reference proteome</keyword>
<dbReference type="PRINTS" id="PR01023">
    <property type="entry name" value="NAFLGMOTY"/>
</dbReference>
<keyword evidence="9" id="KW-0998">Cell outer membrane</keyword>
<dbReference type="InterPro" id="IPR036737">
    <property type="entry name" value="OmpA-like_sf"/>
</dbReference>
<keyword evidence="6" id="KW-0406">Ion transport</keyword>
<evidence type="ECO:0000313" key="15">
    <source>
        <dbReference type="Proteomes" id="UP000028725"/>
    </source>
</evidence>
<dbReference type="GO" id="GO:0009279">
    <property type="term" value="C:cell outer membrane"/>
    <property type="evidence" value="ECO:0007669"/>
    <property type="project" value="UniProtKB-SubCell"/>
</dbReference>
<reference evidence="13 15" key="1">
    <citation type="submission" date="2014-04" db="EMBL/GenBank/DDBJ databases">
        <title>Genome assembly of Hyalangium minutum DSM 14724.</title>
        <authorList>
            <person name="Sharma G."/>
            <person name="Subramanian S."/>
        </authorList>
    </citation>
    <scope>NUCLEOTIDE SEQUENCE [LARGE SCALE GENOMIC DNA]</scope>
    <source>
        <strain evidence="13 15">DSM 14724</strain>
    </source>
</reference>
<feature type="compositionally biased region" description="Acidic residues" evidence="11">
    <location>
        <begin position="229"/>
        <end position="243"/>
    </location>
</feature>
<evidence type="ECO:0000256" key="5">
    <source>
        <dbReference type="ARBA" id="ARBA00022729"/>
    </source>
</evidence>
<dbReference type="PROSITE" id="PS51123">
    <property type="entry name" value="OMPA_2"/>
    <property type="match status" value="1"/>
</dbReference>
<protein>
    <submittedName>
        <fullName evidence="13">Internalin</fullName>
    </submittedName>
    <submittedName>
        <fullName evidence="14">Outer membrane protein A</fullName>
    </submittedName>
</protein>
<dbReference type="STRING" id="394096.DB31_8662"/>
<dbReference type="InterPro" id="IPR050330">
    <property type="entry name" value="Bact_OuterMem_StrucFunc"/>
</dbReference>
<feature type="region of interest" description="Disordered" evidence="11">
    <location>
        <begin position="257"/>
        <end position="317"/>
    </location>
</feature>
<keyword evidence="2" id="KW-0813">Transport</keyword>
<organism evidence="13 15">
    <name type="scientific">Hyalangium minutum</name>
    <dbReference type="NCBI Taxonomy" id="394096"/>
    <lineage>
        <taxon>Bacteria</taxon>
        <taxon>Pseudomonadati</taxon>
        <taxon>Myxococcota</taxon>
        <taxon>Myxococcia</taxon>
        <taxon>Myxococcales</taxon>
        <taxon>Cystobacterineae</taxon>
        <taxon>Archangiaceae</taxon>
        <taxon>Hyalangium</taxon>
    </lineage>
</organism>
<evidence type="ECO:0000256" key="3">
    <source>
        <dbReference type="ARBA" id="ARBA00022452"/>
    </source>
</evidence>
<keyword evidence="3" id="KW-1134">Transmembrane beta strand</keyword>
<dbReference type="Gene3D" id="2.40.160.20">
    <property type="match status" value="1"/>
</dbReference>
<dbReference type="Pfam" id="PF13505">
    <property type="entry name" value="OMP_b-brl"/>
    <property type="match status" value="1"/>
</dbReference>
<dbReference type="EMBL" id="JMCB01000008">
    <property type="protein sequence ID" value="KFE67309.1"/>
    <property type="molecule type" value="Genomic_DNA"/>
</dbReference>
<dbReference type="GO" id="GO:0007155">
    <property type="term" value="P:cell adhesion"/>
    <property type="evidence" value="ECO:0007669"/>
    <property type="project" value="InterPro"/>
</dbReference>
<dbReference type="InterPro" id="IPR011250">
    <property type="entry name" value="OMP/PagP_B-barrel"/>
</dbReference>
<proteinExistence type="predicted"/>
<evidence type="ECO:0000313" key="14">
    <source>
        <dbReference type="EMBL" id="KFE67396.1"/>
    </source>
</evidence>
<keyword evidence="8 10" id="KW-0472">Membrane</keyword>
<dbReference type="InterPro" id="IPR027385">
    <property type="entry name" value="Beta-barrel_OMP"/>
</dbReference>
<evidence type="ECO:0000256" key="9">
    <source>
        <dbReference type="ARBA" id="ARBA00023237"/>
    </source>
</evidence>
<dbReference type="InterPro" id="IPR003367">
    <property type="entry name" value="Thrombospondin_3-like_rpt"/>
</dbReference>
<feature type="compositionally biased region" description="Basic and acidic residues" evidence="11">
    <location>
        <begin position="212"/>
        <end position="228"/>
    </location>
</feature>
<dbReference type="GO" id="GO:0005509">
    <property type="term" value="F:calcium ion binding"/>
    <property type="evidence" value="ECO:0007669"/>
    <property type="project" value="InterPro"/>
</dbReference>
<evidence type="ECO:0000256" key="6">
    <source>
        <dbReference type="ARBA" id="ARBA00023065"/>
    </source>
</evidence>
<dbReference type="Pfam" id="PF02412">
    <property type="entry name" value="TSP_3"/>
    <property type="match status" value="2"/>
</dbReference>
<dbReference type="SUPFAM" id="SSF103088">
    <property type="entry name" value="OmpA-like"/>
    <property type="match status" value="1"/>
</dbReference>
<evidence type="ECO:0000259" key="12">
    <source>
        <dbReference type="PROSITE" id="PS51123"/>
    </source>
</evidence>
<dbReference type="Gene3D" id="4.10.1080.10">
    <property type="entry name" value="TSP type-3 repeat"/>
    <property type="match status" value="1"/>
</dbReference>
<dbReference type="GO" id="GO:0046930">
    <property type="term" value="C:pore complex"/>
    <property type="evidence" value="ECO:0007669"/>
    <property type="project" value="UniProtKB-KW"/>
</dbReference>
<feature type="compositionally biased region" description="Acidic residues" evidence="11">
    <location>
        <begin position="295"/>
        <end position="309"/>
    </location>
</feature>
<feature type="region of interest" description="Disordered" evidence="11">
    <location>
        <begin position="189"/>
        <end position="244"/>
    </location>
</feature>
<feature type="domain" description="OmpA-like" evidence="12">
    <location>
        <begin position="340"/>
        <end position="457"/>
    </location>
</feature>
<dbReference type="SUPFAM" id="SSF103647">
    <property type="entry name" value="TSP type-3 repeat"/>
    <property type="match status" value="2"/>
</dbReference>
<evidence type="ECO:0000313" key="13">
    <source>
        <dbReference type="EMBL" id="KFE67309.1"/>
    </source>
</evidence>
<dbReference type="PATRIC" id="fig|394096.3.peg.4700"/>
<dbReference type="Gene3D" id="3.30.1330.60">
    <property type="entry name" value="OmpA-like domain"/>
    <property type="match status" value="1"/>
</dbReference>
<dbReference type="Proteomes" id="UP000028725">
    <property type="component" value="Unassembled WGS sequence"/>
</dbReference>
<dbReference type="SUPFAM" id="SSF56925">
    <property type="entry name" value="OMPA-like"/>
    <property type="match status" value="1"/>
</dbReference>
<dbReference type="Pfam" id="PF00691">
    <property type="entry name" value="OmpA"/>
    <property type="match status" value="1"/>
</dbReference>
<dbReference type="InterPro" id="IPR028974">
    <property type="entry name" value="TSP_type-3_rpt"/>
</dbReference>